<dbReference type="RefSeq" id="WP_145416969.1">
    <property type="nucleotide sequence ID" value="NZ_CP036526.1"/>
</dbReference>
<dbReference type="EC" id="3.1.6.1" evidence="5"/>
<name>A0A517NQL9_9BACT</name>
<keyword evidence="3" id="KW-0732">Signal</keyword>
<reference evidence="5 6" key="1">
    <citation type="submission" date="2019-02" db="EMBL/GenBank/DDBJ databases">
        <title>Deep-cultivation of Planctomycetes and their phenomic and genomic characterization uncovers novel biology.</title>
        <authorList>
            <person name="Wiegand S."/>
            <person name="Jogler M."/>
            <person name="Boedeker C."/>
            <person name="Pinto D."/>
            <person name="Vollmers J."/>
            <person name="Rivas-Marin E."/>
            <person name="Kohn T."/>
            <person name="Peeters S.H."/>
            <person name="Heuer A."/>
            <person name="Rast P."/>
            <person name="Oberbeckmann S."/>
            <person name="Bunk B."/>
            <person name="Jeske O."/>
            <person name="Meyerdierks A."/>
            <person name="Storesund J.E."/>
            <person name="Kallscheuer N."/>
            <person name="Luecker S."/>
            <person name="Lage O.M."/>
            <person name="Pohl T."/>
            <person name="Merkel B.J."/>
            <person name="Hornburger P."/>
            <person name="Mueller R.-W."/>
            <person name="Bruemmer F."/>
            <person name="Labrenz M."/>
            <person name="Spormann A.M."/>
            <person name="Op den Camp H."/>
            <person name="Overmann J."/>
            <person name="Amann R."/>
            <person name="Jetten M.S.M."/>
            <person name="Mascher T."/>
            <person name="Medema M.H."/>
            <person name="Devos D.P."/>
            <person name="Kaster A.-K."/>
            <person name="Ovreas L."/>
            <person name="Rohde M."/>
            <person name="Galperin M.Y."/>
            <person name="Jogler C."/>
        </authorList>
    </citation>
    <scope>NUCLEOTIDE SEQUENCE [LARGE SCALE GENOMIC DNA]</scope>
    <source>
        <strain evidence="5 6">K23_9</strain>
    </source>
</reference>
<dbReference type="SUPFAM" id="SSF53649">
    <property type="entry name" value="Alkaline phosphatase-like"/>
    <property type="match status" value="1"/>
</dbReference>
<evidence type="ECO:0000256" key="3">
    <source>
        <dbReference type="SAM" id="SignalP"/>
    </source>
</evidence>
<dbReference type="CDD" id="cd16031">
    <property type="entry name" value="G6S_like"/>
    <property type="match status" value="1"/>
</dbReference>
<feature type="domain" description="Sulfatase N-terminal" evidence="4">
    <location>
        <begin position="23"/>
        <end position="360"/>
    </location>
</feature>
<dbReference type="AlphaFoldDB" id="A0A517NQL9"/>
<evidence type="ECO:0000313" key="6">
    <source>
        <dbReference type="Proteomes" id="UP000319817"/>
    </source>
</evidence>
<accession>A0A517NQL9</accession>
<dbReference type="InterPro" id="IPR017850">
    <property type="entry name" value="Alkaline_phosphatase_core_sf"/>
</dbReference>
<proteinExistence type="inferred from homology"/>
<feature type="signal peptide" evidence="3">
    <location>
        <begin position="1"/>
        <end position="19"/>
    </location>
</feature>
<protein>
    <submittedName>
        <fullName evidence="5">Arylsulfatase</fullName>
        <ecNumber evidence="5">3.1.6.1</ecNumber>
    </submittedName>
</protein>
<comment type="similarity">
    <text evidence="1">Belongs to the sulfatase family.</text>
</comment>
<dbReference type="EMBL" id="CP036526">
    <property type="protein sequence ID" value="QDT09410.1"/>
    <property type="molecule type" value="Genomic_DNA"/>
</dbReference>
<dbReference type="PANTHER" id="PTHR42693:SF53">
    <property type="entry name" value="ENDO-4-O-SULFATASE"/>
    <property type="match status" value="1"/>
</dbReference>
<dbReference type="Gene3D" id="3.40.720.10">
    <property type="entry name" value="Alkaline Phosphatase, subunit A"/>
    <property type="match status" value="1"/>
</dbReference>
<keyword evidence="6" id="KW-1185">Reference proteome</keyword>
<dbReference type="GO" id="GO:0004065">
    <property type="term" value="F:arylsulfatase activity"/>
    <property type="evidence" value="ECO:0007669"/>
    <property type="project" value="UniProtKB-EC"/>
</dbReference>
<gene>
    <name evidence="5" type="ORF">K239x_13560</name>
</gene>
<evidence type="ECO:0000259" key="4">
    <source>
        <dbReference type="Pfam" id="PF00884"/>
    </source>
</evidence>
<evidence type="ECO:0000256" key="1">
    <source>
        <dbReference type="ARBA" id="ARBA00008779"/>
    </source>
</evidence>
<dbReference type="PANTHER" id="PTHR42693">
    <property type="entry name" value="ARYLSULFATASE FAMILY MEMBER"/>
    <property type="match status" value="1"/>
</dbReference>
<dbReference type="InterPro" id="IPR050738">
    <property type="entry name" value="Sulfatase"/>
</dbReference>
<sequence precursor="true">MIKSLSIALICVLATAVVADDRPNIIFLMSDDQATYSMGCYGTPGAKTPNLDQLAKDGMIFDRHYDTTAICMASRANVFTGKYEYKTGCNFEHGPMMQEIWAQSYPVLLRRAGYKTAFAGKFGLEVLPTEQQNQKKSRLPEEDFDVWGGGPGQTSYATKKNVSMAKYAKEFPHSTRSYGAFGRDFIQDSATGDQPFCLSISFKAPHHPVQPDPNFDDVYRGAKFTKPANYGRQAGSHLSLQSREGRQYERFHSWNYADDYDTVMAKYYQQIYAIDVAVGMIRQAIDDAGVADNTVIIYTSDNGFMNGSHGYGSKVIPYEESSRVPLIIFDPRHPNSGKEFRCDELTGNVDFQPTILKLAGLPVADEVDGKDLMPLYQDPKTAIRTSLPLINVWGPKKVHSFGVVTKNWKYVYWPYDDGDFEKSEELFDMVNDTGEMKNLADVTSDTPELQSMRKRYDRAVNHWQQNAVPYHNYQPFAELFRRR</sequence>
<evidence type="ECO:0000313" key="5">
    <source>
        <dbReference type="EMBL" id="QDT09410.1"/>
    </source>
</evidence>
<dbReference type="Pfam" id="PF00884">
    <property type="entry name" value="Sulfatase"/>
    <property type="match status" value="1"/>
</dbReference>
<feature type="chain" id="PRO_5022054440" evidence="3">
    <location>
        <begin position="20"/>
        <end position="483"/>
    </location>
</feature>
<dbReference type="OrthoDB" id="237120at2"/>
<organism evidence="5 6">
    <name type="scientific">Stieleria marina</name>
    <dbReference type="NCBI Taxonomy" id="1930275"/>
    <lineage>
        <taxon>Bacteria</taxon>
        <taxon>Pseudomonadati</taxon>
        <taxon>Planctomycetota</taxon>
        <taxon>Planctomycetia</taxon>
        <taxon>Pirellulales</taxon>
        <taxon>Pirellulaceae</taxon>
        <taxon>Stieleria</taxon>
    </lineage>
</organism>
<dbReference type="Proteomes" id="UP000319817">
    <property type="component" value="Chromosome"/>
</dbReference>
<keyword evidence="2 5" id="KW-0378">Hydrolase</keyword>
<dbReference type="InterPro" id="IPR000917">
    <property type="entry name" value="Sulfatase_N"/>
</dbReference>
<evidence type="ECO:0000256" key="2">
    <source>
        <dbReference type="ARBA" id="ARBA00022801"/>
    </source>
</evidence>